<feature type="compositionally biased region" description="Polar residues" evidence="7">
    <location>
        <begin position="910"/>
        <end position="922"/>
    </location>
</feature>
<keyword evidence="4 8" id="KW-0812">Transmembrane</keyword>
<comment type="similarity">
    <text evidence="2">Belongs to the CSC1 (TC 1.A.17) family.</text>
</comment>
<keyword evidence="3" id="KW-0813">Transport</keyword>
<evidence type="ECO:0000256" key="3">
    <source>
        <dbReference type="ARBA" id="ARBA00022448"/>
    </source>
</evidence>
<dbReference type="InterPro" id="IPR003864">
    <property type="entry name" value="CSC1/OSCA1-like_7TM"/>
</dbReference>
<feature type="domain" description="CSC1/OSCA1-like N-terminal transmembrane" evidence="10">
    <location>
        <begin position="29"/>
        <end position="185"/>
    </location>
</feature>
<evidence type="ECO:0000256" key="6">
    <source>
        <dbReference type="ARBA" id="ARBA00023136"/>
    </source>
</evidence>
<feature type="compositionally biased region" description="Basic and acidic residues" evidence="7">
    <location>
        <begin position="928"/>
        <end position="938"/>
    </location>
</feature>
<feature type="compositionally biased region" description="Polar residues" evidence="7">
    <location>
        <begin position="856"/>
        <end position="872"/>
    </location>
</feature>
<proteinExistence type="inferred from homology"/>
<feature type="compositionally biased region" description="Basic and acidic residues" evidence="7">
    <location>
        <begin position="887"/>
        <end position="900"/>
    </location>
</feature>
<evidence type="ECO:0000256" key="1">
    <source>
        <dbReference type="ARBA" id="ARBA00004141"/>
    </source>
</evidence>
<dbReference type="GO" id="GO:0005886">
    <property type="term" value="C:plasma membrane"/>
    <property type="evidence" value="ECO:0007669"/>
    <property type="project" value="TreeGrafter"/>
</dbReference>
<feature type="transmembrane region" description="Helical" evidence="8">
    <location>
        <begin position="28"/>
        <end position="49"/>
    </location>
</feature>
<feature type="region of interest" description="Disordered" evidence="7">
    <location>
        <begin position="1064"/>
        <end position="1143"/>
    </location>
</feature>
<protein>
    <recommendedName>
        <fullName evidence="14">CSC1/OSCA1-like 7TM region domain-containing protein</fullName>
    </recommendedName>
</protein>
<feature type="compositionally biased region" description="Polar residues" evidence="7">
    <location>
        <begin position="1075"/>
        <end position="1096"/>
    </location>
</feature>
<dbReference type="OrthoDB" id="2150324at2759"/>
<feature type="transmembrane region" description="Helical" evidence="8">
    <location>
        <begin position="632"/>
        <end position="652"/>
    </location>
</feature>
<feature type="transmembrane region" description="Helical" evidence="8">
    <location>
        <begin position="578"/>
        <end position="611"/>
    </location>
</feature>
<accession>A0A2T9Y1J9</accession>
<reference evidence="12 13" key="1">
    <citation type="journal article" date="2018" name="MBio">
        <title>Comparative Genomics Reveals the Core Gene Toolbox for the Fungus-Insect Symbiosis.</title>
        <authorList>
            <person name="Wang Y."/>
            <person name="Stata M."/>
            <person name="Wang W."/>
            <person name="Stajich J.E."/>
            <person name="White M.M."/>
            <person name="Moncalvo J.M."/>
        </authorList>
    </citation>
    <scope>NUCLEOTIDE SEQUENCE [LARGE SCALE GENOMIC DNA]</scope>
    <source>
        <strain evidence="12 13">AUS-77-4</strain>
    </source>
</reference>
<gene>
    <name evidence="12" type="ORF">BB559_006593</name>
</gene>
<dbReference type="InterPro" id="IPR027815">
    <property type="entry name" value="CSC1/OSCA1-like_cyt"/>
</dbReference>
<evidence type="ECO:0000256" key="5">
    <source>
        <dbReference type="ARBA" id="ARBA00022989"/>
    </source>
</evidence>
<name>A0A2T9Y1J9_9FUNG</name>
<sequence>MSSGNDIIDNIFTDKAQQAQNQLAVGPLLLQAGIYAGLGLSVFILFSILRPNNGAIYARRIKEIKNSKNPYKSPKLSRSPFQWVRSIYRIPNPELLKNLGIDLYFYIRFLRLCTIQLAVMCFFGSVVLFPVNFKYGNNSGVNYNINQFQLTYLTQYHMTSLNYYWFHIVLAYLYSILFLLLIRKELAHYINVKQEYYASPEYQMKINTRSLMVTNIPNRLQNEANLYGYVMSISPSYPPSKVNLVRETGKLRDLIEMHEKFVRSVEKVLQTYLLKKLNNSNAERPKHKLKNGQYVDSIDHYTEQISKYESAIWDTKEKIKNFKPSSVGFISYDSPRTNNLSYSAIKKATKDVVFELAPEPNDIIWPNTLLSSRRRLARLWLSRLISVFLSFVAFIPISALMFVLDISTITSFIPKSKPFFDKNPLLTRIWQYVFLPLVLVTFYFLVIVVFRKISTFQGIKTRSGVERSVCKKMYAFYIITNIFVFTVVSAVLNMVKKNSSFGEILVNLPAQLINEINIKSQFWTSYVLLKALTSTFEITQPVSIIHIFSKRYFSNLMPRDVKDLVKAPEFNMAPAYSLYLWIFTICMLYCVYAPIILPFGLTCFLIAELVFRYNLLYVYKNTVETSGRMFKMVINRLILALLIFQFYFWYGVRYRLGQFQMKISMSNFIIPLPVATFISVVYFYFWSERNLKYPVGLDLSKNPNTNRENDEEYLEDIKFTFCNDTQSISSSKINAETTLGDLYLHPLLNKKLATPMVINKVQNSLKSVYKGRLDDPKMLQNCKNEPGSQNDFGILSDSNYYYEPSEYGYEMSRYKNDNGGYSPNTQPRSPAFGFPENSISPVSGTMPVMGTGYPDNDNNSQRLLSATVSQGVPNRAYHKNQGFDYDYDNRPESRSSDHSHYGTPYGDAGSFQNDGDNSSRNRSIGHVKSPDFDSERPRSPLNPNYNSYRNINNIVNNEIGIKINKEIRMNSEMQFQYDDNNHNDTVYSNGGQMNVGPGDSAGFGSQGYQNYGQNYSKTGSRQNSPIQNNNYQAKPQDGYLEHYERGGYDQNMNTQDQAYGYQNNYNNSYDYYTQENKNSPYGQNYVHSQHGNSDGNHNYERVVREFIPTRNNANVSNERTYGNGSNSSISKNPNVKGKLQRKK</sequence>
<feature type="region of interest" description="Disordered" evidence="7">
    <location>
        <begin position="817"/>
        <end position="944"/>
    </location>
</feature>
<dbReference type="PANTHER" id="PTHR13018">
    <property type="entry name" value="PROBABLE MEMBRANE PROTEIN DUF221-RELATED"/>
    <property type="match status" value="1"/>
</dbReference>
<feature type="domain" description="CSC1/OSCA1-like 7TM region" evidence="9">
    <location>
        <begin position="380"/>
        <end position="646"/>
    </location>
</feature>
<feature type="transmembrane region" description="Helical" evidence="8">
    <location>
        <begin position="664"/>
        <end position="685"/>
    </location>
</feature>
<evidence type="ECO:0000259" key="9">
    <source>
        <dbReference type="Pfam" id="PF02714"/>
    </source>
</evidence>
<evidence type="ECO:0000256" key="2">
    <source>
        <dbReference type="ARBA" id="ARBA00007779"/>
    </source>
</evidence>
<feature type="transmembrane region" description="Helical" evidence="8">
    <location>
        <begin position="474"/>
        <end position="495"/>
    </location>
</feature>
<dbReference type="InterPro" id="IPR045122">
    <property type="entry name" value="Csc1-like"/>
</dbReference>
<dbReference type="AlphaFoldDB" id="A0A2T9Y1J9"/>
<feature type="transmembrane region" description="Helical" evidence="8">
    <location>
        <begin position="109"/>
        <end position="131"/>
    </location>
</feature>
<keyword evidence="5 8" id="KW-1133">Transmembrane helix</keyword>
<comment type="caution">
    <text evidence="12">The sequence shown here is derived from an EMBL/GenBank/DDBJ whole genome shotgun (WGS) entry which is preliminary data.</text>
</comment>
<dbReference type="PANTHER" id="PTHR13018:SF5">
    <property type="entry name" value="RE44586P"/>
    <property type="match status" value="1"/>
</dbReference>
<keyword evidence="6 8" id="KW-0472">Membrane</keyword>
<feature type="compositionally biased region" description="Polar residues" evidence="7">
    <location>
        <begin position="1109"/>
        <end position="1133"/>
    </location>
</feature>
<evidence type="ECO:0000259" key="10">
    <source>
        <dbReference type="Pfam" id="PF13967"/>
    </source>
</evidence>
<feature type="compositionally biased region" description="Low complexity" evidence="7">
    <location>
        <begin position="1064"/>
        <end position="1074"/>
    </location>
</feature>
<evidence type="ECO:0008006" key="14">
    <source>
        <dbReference type="Google" id="ProtNLM"/>
    </source>
</evidence>
<feature type="domain" description="CSC1/OSCA1-like cytosolic" evidence="11">
    <location>
        <begin position="209"/>
        <end position="367"/>
    </location>
</feature>
<evidence type="ECO:0000256" key="4">
    <source>
        <dbReference type="ARBA" id="ARBA00022692"/>
    </source>
</evidence>
<dbReference type="Pfam" id="PF13967">
    <property type="entry name" value="RSN1_TM"/>
    <property type="match status" value="1"/>
</dbReference>
<dbReference type="Pfam" id="PF14703">
    <property type="entry name" value="PHM7_cyt"/>
    <property type="match status" value="1"/>
</dbReference>
<dbReference type="Proteomes" id="UP000245699">
    <property type="component" value="Unassembled WGS sequence"/>
</dbReference>
<evidence type="ECO:0000313" key="12">
    <source>
        <dbReference type="EMBL" id="PVU86226.1"/>
    </source>
</evidence>
<evidence type="ECO:0000256" key="8">
    <source>
        <dbReference type="SAM" id="Phobius"/>
    </source>
</evidence>
<keyword evidence="13" id="KW-1185">Reference proteome</keyword>
<dbReference type="InterPro" id="IPR032880">
    <property type="entry name" value="CSC1/OSCA1-like_N"/>
</dbReference>
<organism evidence="12 13">
    <name type="scientific">Furculomyces boomerangus</name>
    <dbReference type="NCBI Taxonomy" id="61424"/>
    <lineage>
        <taxon>Eukaryota</taxon>
        <taxon>Fungi</taxon>
        <taxon>Fungi incertae sedis</taxon>
        <taxon>Zoopagomycota</taxon>
        <taxon>Kickxellomycotina</taxon>
        <taxon>Harpellomycetes</taxon>
        <taxon>Harpellales</taxon>
        <taxon>Harpellaceae</taxon>
        <taxon>Furculomyces</taxon>
    </lineage>
</organism>
<evidence type="ECO:0000259" key="11">
    <source>
        <dbReference type="Pfam" id="PF14703"/>
    </source>
</evidence>
<feature type="transmembrane region" description="Helical" evidence="8">
    <location>
        <begin position="163"/>
        <end position="182"/>
    </location>
</feature>
<feature type="transmembrane region" description="Helical" evidence="8">
    <location>
        <begin position="384"/>
        <end position="409"/>
    </location>
</feature>
<evidence type="ECO:0000256" key="7">
    <source>
        <dbReference type="SAM" id="MobiDB-lite"/>
    </source>
</evidence>
<feature type="transmembrane region" description="Helical" evidence="8">
    <location>
        <begin position="429"/>
        <end position="453"/>
    </location>
</feature>
<feature type="compositionally biased region" description="Polar residues" evidence="7">
    <location>
        <begin position="819"/>
        <end position="828"/>
    </location>
</feature>
<dbReference type="GO" id="GO:0005227">
    <property type="term" value="F:calcium-activated cation channel activity"/>
    <property type="evidence" value="ECO:0007669"/>
    <property type="project" value="InterPro"/>
</dbReference>
<dbReference type="Pfam" id="PF02714">
    <property type="entry name" value="RSN1_7TM"/>
    <property type="match status" value="1"/>
</dbReference>
<evidence type="ECO:0000313" key="13">
    <source>
        <dbReference type="Proteomes" id="UP000245699"/>
    </source>
</evidence>
<comment type="subcellular location">
    <subcellularLocation>
        <location evidence="1">Membrane</location>
        <topology evidence="1">Multi-pass membrane protein</topology>
    </subcellularLocation>
</comment>
<dbReference type="EMBL" id="MBFT01000950">
    <property type="protein sequence ID" value="PVU86226.1"/>
    <property type="molecule type" value="Genomic_DNA"/>
</dbReference>